<dbReference type="OrthoDB" id="9793216at2"/>
<dbReference type="Pfam" id="PF12867">
    <property type="entry name" value="DinB_2"/>
    <property type="match status" value="1"/>
</dbReference>
<evidence type="ECO:0000259" key="1">
    <source>
        <dbReference type="Pfam" id="PF12867"/>
    </source>
</evidence>
<dbReference type="SUPFAM" id="SSF109854">
    <property type="entry name" value="DinB/YfiT-like putative metalloenzymes"/>
    <property type="match status" value="1"/>
</dbReference>
<evidence type="ECO:0000313" key="2">
    <source>
        <dbReference type="EMBL" id="ANE48158.1"/>
    </source>
</evidence>
<accession>A0A172TMA3</accession>
<sequence>MLNRPLKDEYHSFYETYIGKIGEGDIRDLLREGGDNTQALIAGLNEEQGNYRYAENKWSIKELLGHMGDTERILSYRLLWIARNGSAELPGFDEDAFVAASSFAEIPLAQLASNLAVVRQSTFTLLDTISEEAFIRLGIANGSQTSARALAYIIAGHEKHHMNIIQQRYLTQLI</sequence>
<organism evidence="2 3">
    <name type="scientific">Paenibacillus swuensis</name>
    <dbReference type="NCBI Taxonomy" id="1178515"/>
    <lineage>
        <taxon>Bacteria</taxon>
        <taxon>Bacillati</taxon>
        <taxon>Bacillota</taxon>
        <taxon>Bacilli</taxon>
        <taxon>Bacillales</taxon>
        <taxon>Paenibacillaceae</taxon>
        <taxon>Paenibacillus</taxon>
    </lineage>
</organism>
<feature type="domain" description="DinB-like" evidence="1">
    <location>
        <begin position="30"/>
        <end position="165"/>
    </location>
</feature>
<dbReference type="Proteomes" id="UP000076927">
    <property type="component" value="Chromosome"/>
</dbReference>
<dbReference type="InterPro" id="IPR024775">
    <property type="entry name" value="DinB-like"/>
</dbReference>
<reference evidence="2 3" key="1">
    <citation type="submission" date="2015-01" db="EMBL/GenBank/DDBJ databases">
        <title>Paenibacillus swuensis/DY6/whole genome sequencing.</title>
        <authorList>
            <person name="Kim M.K."/>
            <person name="Srinivasan S."/>
            <person name="Lee J.-J."/>
        </authorList>
    </citation>
    <scope>NUCLEOTIDE SEQUENCE [LARGE SCALE GENOMIC DNA]</scope>
    <source>
        <strain evidence="2 3">DY6</strain>
    </source>
</reference>
<protein>
    <recommendedName>
        <fullName evidence="1">DinB-like domain-containing protein</fullName>
    </recommendedName>
</protein>
<dbReference type="Gene3D" id="1.20.120.450">
    <property type="entry name" value="dinb family like domain"/>
    <property type="match status" value="1"/>
</dbReference>
<name>A0A172TMA3_9BACL</name>
<dbReference type="RefSeq" id="WP_068609661.1">
    <property type="nucleotide sequence ID" value="NZ_CP011388.1"/>
</dbReference>
<dbReference type="STRING" id="1178515.SY83_19780"/>
<dbReference type="AlphaFoldDB" id="A0A172TMA3"/>
<keyword evidence="3" id="KW-1185">Reference proteome</keyword>
<gene>
    <name evidence="2" type="ORF">SY83_19780</name>
</gene>
<dbReference type="InterPro" id="IPR034660">
    <property type="entry name" value="DinB/YfiT-like"/>
</dbReference>
<evidence type="ECO:0000313" key="3">
    <source>
        <dbReference type="Proteomes" id="UP000076927"/>
    </source>
</evidence>
<dbReference type="PATRIC" id="fig|1178515.4.peg.4001"/>
<proteinExistence type="predicted"/>
<dbReference type="EMBL" id="CP011388">
    <property type="protein sequence ID" value="ANE48158.1"/>
    <property type="molecule type" value="Genomic_DNA"/>
</dbReference>
<dbReference type="KEGG" id="pswu:SY83_19780"/>